<gene>
    <name evidence="1" type="ORF">L2W38_03435</name>
</gene>
<accession>A0ABS9EKY9</accession>
<evidence type="ECO:0008006" key="3">
    <source>
        <dbReference type="Google" id="ProtNLM"/>
    </source>
</evidence>
<protein>
    <recommendedName>
        <fullName evidence="3">ApeA N-terminal domain-containing protein</fullName>
    </recommendedName>
</protein>
<dbReference type="Proteomes" id="UP001200430">
    <property type="component" value="Unassembled WGS sequence"/>
</dbReference>
<sequence>MNLNISVLCDTCQEQTNCRLGFSNREYQPLRFRCASCGAPIDITMTLNFENVGADIQVKNAKRIYSEEFKPETNFVDLHLDFPVSFGKYIMGITPFIAASMRIDHKDMPIHAIRIEGLNKIFKQREKIKNIFTLYKRNKHELFKEKSLEFLGSKMGCDTELDRNRALYFVIERAFFPFSEPKKKLDTVAFFKHKLIELESVNKEALFLFINKVVENGFLKNTQKDCLEVYPRIIDIELMLRPALFLDFDKQYENCPVPYRVSSHEFLETKDLYKDIAEIISRALVLVAGINNLLKRDSHDVFAAKKRTPSNLDKFTDFSLGEKLNYIDDSWYSLSGDVMDNHLRNSIAHYKVEYNDVTQEIIYYPKREGMKQKCSESMYFLDFSRRILLAFRELHRLNLLTKCLFNFYYLEILGWQGTPYDL</sequence>
<evidence type="ECO:0000313" key="1">
    <source>
        <dbReference type="EMBL" id="MCF4141869.1"/>
    </source>
</evidence>
<name>A0ABS9EKY9_9BACT</name>
<dbReference type="EMBL" id="JAKGUD010000002">
    <property type="protein sequence ID" value="MCF4141869.1"/>
    <property type="molecule type" value="Genomic_DNA"/>
</dbReference>
<reference evidence="1 2" key="1">
    <citation type="submission" date="2022-01" db="EMBL/GenBank/DDBJ databases">
        <title>Dethiosulfovibrio faecalis sp. nov., a novel proteolytic, non-sulfur-reducing bacterium isolated from a marine aquaculture solid waste bioreactor.</title>
        <authorList>
            <person name="Grabowski S."/>
            <person name="Apolinario E."/>
            <person name="Schneider N."/>
            <person name="Marshall C.W."/>
            <person name="Sowers K.R."/>
        </authorList>
    </citation>
    <scope>NUCLEOTIDE SEQUENCE [LARGE SCALE GENOMIC DNA]</scope>
    <source>
        <strain evidence="1 2">DSM 12537</strain>
    </source>
</reference>
<comment type="caution">
    <text evidence="1">The sequence shown here is derived from an EMBL/GenBank/DDBJ whole genome shotgun (WGS) entry which is preliminary data.</text>
</comment>
<proteinExistence type="predicted"/>
<dbReference type="RefSeq" id="WP_236098621.1">
    <property type="nucleotide sequence ID" value="NZ_JAKGUD010000002.1"/>
</dbReference>
<evidence type="ECO:0000313" key="2">
    <source>
        <dbReference type="Proteomes" id="UP001200430"/>
    </source>
</evidence>
<organism evidence="1 2">
    <name type="scientific">Dethiosulfovibrio marinus</name>
    <dbReference type="NCBI Taxonomy" id="133532"/>
    <lineage>
        <taxon>Bacteria</taxon>
        <taxon>Thermotogati</taxon>
        <taxon>Synergistota</taxon>
        <taxon>Synergistia</taxon>
        <taxon>Synergistales</taxon>
        <taxon>Dethiosulfovibrionaceae</taxon>
        <taxon>Dethiosulfovibrio</taxon>
    </lineage>
</organism>
<keyword evidence="2" id="KW-1185">Reference proteome</keyword>